<evidence type="ECO:0000313" key="12">
    <source>
        <dbReference type="Proteomes" id="UP000030854"/>
    </source>
</evidence>
<reference evidence="11 12" key="1">
    <citation type="journal article" date="2014" name="BMC Genomics">
        <title>Adaptive genomic structural variation in the grape powdery mildew pathogen, Erysiphe necator.</title>
        <authorList>
            <person name="Jones L."/>
            <person name="Riaz S."/>
            <person name="Morales-Cruz A."/>
            <person name="Amrine K.C."/>
            <person name="McGuire B."/>
            <person name="Gubler W.D."/>
            <person name="Walker M.A."/>
            <person name="Cantu D."/>
        </authorList>
    </citation>
    <scope>NUCLEOTIDE SEQUENCE [LARGE SCALE GENOMIC DNA]</scope>
    <source>
        <strain evidence="12">c</strain>
    </source>
</reference>
<dbReference type="InterPro" id="IPR041661">
    <property type="entry name" value="ZN622/Rei1/Reh1_Znf-C2H2"/>
</dbReference>
<dbReference type="Proteomes" id="UP000030854">
    <property type="component" value="Unassembled WGS sequence"/>
</dbReference>
<keyword evidence="7" id="KW-0862">Zinc</keyword>
<keyword evidence="12" id="KW-1185">Reference proteome</keyword>
<dbReference type="SUPFAM" id="SSF57667">
    <property type="entry name" value="beta-beta-alpha zinc fingers"/>
    <property type="match status" value="3"/>
</dbReference>
<comment type="caution">
    <text evidence="11">The sequence shown here is derived from an EMBL/GenBank/DDBJ whole genome shotgun (WGS) entry which is preliminary data.</text>
</comment>
<evidence type="ECO:0000256" key="4">
    <source>
        <dbReference type="ARBA" id="ARBA00022723"/>
    </source>
</evidence>
<proteinExistence type="inferred from homology"/>
<dbReference type="SMART" id="SM00355">
    <property type="entry name" value="ZnF_C2H2"/>
    <property type="match status" value="4"/>
</dbReference>
<evidence type="ECO:0000256" key="1">
    <source>
        <dbReference type="ARBA" id="ARBA00004496"/>
    </source>
</evidence>
<dbReference type="EMBL" id="JNVN01002157">
    <property type="protein sequence ID" value="KHJ32345.1"/>
    <property type="molecule type" value="Genomic_DNA"/>
</dbReference>
<keyword evidence="4" id="KW-0479">Metal-binding</keyword>
<keyword evidence="3" id="KW-0690">Ribosome biogenesis</keyword>
<dbReference type="SMART" id="SM00451">
    <property type="entry name" value="ZnF_U1"/>
    <property type="match status" value="2"/>
</dbReference>
<gene>
    <name evidence="11" type="ORF">EV44_g2464</name>
</gene>
<dbReference type="GO" id="GO:0005737">
    <property type="term" value="C:cytoplasm"/>
    <property type="evidence" value="ECO:0007669"/>
    <property type="project" value="UniProtKB-SubCell"/>
</dbReference>
<evidence type="ECO:0000256" key="5">
    <source>
        <dbReference type="ARBA" id="ARBA00022737"/>
    </source>
</evidence>
<organism evidence="11 12">
    <name type="scientific">Uncinula necator</name>
    <name type="common">Grape powdery mildew</name>
    <dbReference type="NCBI Taxonomy" id="52586"/>
    <lineage>
        <taxon>Eukaryota</taxon>
        <taxon>Fungi</taxon>
        <taxon>Dikarya</taxon>
        <taxon>Ascomycota</taxon>
        <taxon>Pezizomycotina</taxon>
        <taxon>Leotiomycetes</taxon>
        <taxon>Erysiphales</taxon>
        <taxon>Erysiphaceae</taxon>
        <taxon>Erysiphe</taxon>
    </lineage>
</organism>
<dbReference type="InterPro" id="IPR003604">
    <property type="entry name" value="Matrin/U1-like-C_Znf_C2H2"/>
</dbReference>
<evidence type="ECO:0000259" key="10">
    <source>
        <dbReference type="PROSITE" id="PS00028"/>
    </source>
</evidence>
<feature type="region of interest" description="Disordered" evidence="9">
    <location>
        <begin position="477"/>
        <end position="508"/>
    </location>
</feature>
<evidence type="ECO:0000256" key="3">
    <source>
        <dbReference type="ARBA" id="ARBA00022517"/>
    </source>
</evidence>
<dbReference type="STRING" id="52586.A0A0B1P4V1"/>
<dbReference type="AlphaFoldDB" id="A0A0B1P4V1"/>
<dbReference type="Pfam" id="PF12756">
    <property type="entry name" value="zf-C2H2_2"/>
    <property type="match status" value="1"/>
</dbReference>
<accession>A0A0B1P4V1</accession>
<comment type="subcellular location">
    <subcellularLocation>
        <location evidence="1">Cytoplasm</location>
    </subcellularLocation>
</comment>
<dbReference type="InterPro" id="IPR013087">
    <property type="entry name" value="Znf_C2H2_type"/>
</dbReference>
<dbReference type="GO" id="GO:0003676">
    <property type="term" value="F:nucleic acid binding"/>
    <property type="evidence" value="ECO:0007669"/>
    <property type="project" value="InterPro"/>
</dbReference>
<feature type="domain" description="C2H2-type" evidence="10">
    <location>
        <begin position="9"/>
        <end position="31"/>
    </location>
</feature>
<comment type="similarity">
    <text evidence="8">Belongs to the REI1 family.</text>
</comment>
<keyword evidence="5" id="KW-0677">Repeat</keyword>
<sequence length="508" mass="58247">MSSTHPYTCNSCQIAFKNSDLQKEHMRSEWHRYNLKRRITSLPSISLDLFVEKVLQAQAHSTAAATKAAFQKTCAACDRTYFSENAHRNHLGSQKHKNNIASMRDNEIEKLSVLSSTFSLGESINYTENMEPEEDETNILNQAVQSTDLGDQIPVYRKPIQIQKATQMKNGTDQASPSPRSSNQVKIKGVNLNRCLFCNLDSQSLGLNVIHMQKLHGMFIPERKYLVDLEGLVNYFYEKINDDHQCIYCGKLKQSIFGLQTHMRDKGHCKIPFFTEEEQLEIGEYYDFTSTYSDDSETADLEGSLPIRLAKIGKAEEADEGWETDDSEATLNLALTNKSSLKHGILENNKTDKETHENQVDHGQMAYLDDIENENFNIGFFSEYELHLPSGRIAGHRSMNKYFKQNLYRYPSYAEREENPLIGALALPENEERGRVSNLGLNNPGTKLSLKNSYEKYGMIGVTAQKKKEIASLEKRYRKVEDRGRRRSEWIVNKQNNSQKHFRDPLLQ</sequence>
<keyword evidence="2" id="KW-0963">Cytoplasm</keyword>
<evidence type="ECO:0000256" key="8">
    <source>
        <dbReference type="ARBA" id="ARBA00034126"/>
    </source>
</evidence>
<dbReference type="OMA" id="NATHMER"/>
<dbReference type="GO" id="GO:0042273">
    <property type="term" value="P:ribosomal large subunit biogenesis"/>
    <property type="evidence" value="ECO:0007669"/>
    <property type="project" value="TreeGrafter"/>
</dbReference>
<evidence type="ECO:0000256" key="7">
    <source>
        <dbReference type="ARBA" id="ARBA00022833"/>
    </source>
</evidence>
<dbReference type="Pfam" id="PF12874">
    <property type="entry name" value="zf-met"/>
    <property type="match status" value="1"/>
</dbReference>
<dbReference type="Gene3D" id="3.30.160.60">
    <property type="entry name" value="Classic Zinc Finger"/>
    <property type="match status" value="1"/>
</dbReference>
<dbReference type="GO" id="GO:0030687">
    <property type="term" value="C:preribosome, large subunit precursor"/>
    <property type="evidence" value="ECO:0007669"/>
    <property type="project" value="TreeGrafter"/>
</dbReference>
<dbReference type="PANTHER" id="PTHR13182:SF8">
    <property type="entry name" value="CYTOPLASMIC 60S SUBUNIT BIOGENESIS FACTOR ZNF622"/>
    <property type="match status" value="1"/>
</dbReference>
<name>A0A0B1P4V1_UNCNE</name>
<dbReference type="InterPro" id="IPR040025">
    <property type="entry name" value="Znf622/Rei1/Reh1"/>
</dbReference>
<evidence type="ECO:0000256" key="9">
    <source>
        <dbReference type="SAM" id="MobiDB-lite"/>
    </source>
</evidence>
<protein>
    <submittedName>
        <fullName evidence="11">Putative c2h2 type zinc finger containing protein</fullName>
    </submittedName>
</protein>
<keyword evidence="6" id="KW-0863">Zinc-finger</keyword>
<evidence type="ECO:0000256" key="2">
    <source>
        <dbReference type="ARBA" id="ARBA00022490"/>
    </source>
</evidence>
<dbReference type="GO" id="GO:0008270">
    <property type="term" value="F:zinc ion binding"/>
    <property type="evidence" value="ECO:0007669"/>
    <property type="project" value="UniProtKB-KW"/>
</dbReference>
<evidence type="ECO:0000313" key="11">
    <source>
        <dbReference type="EMBL" id="KHJ32345.1"/>
    </source>
</evidence>
<feature type="compositionally biased region" description="Basic and acidic residues" evidence="9">
    <location>
        <begin position="477"/>
        <end position="489"/>
    </location>
</feature>
<dbReference type="InterPro" id="IPR036236">
    <property type="entry name" value="Znf_C2H2_sf"/>
</dbReference>
<dbReference type="PANTHER" id="PTHR13182">
    <property type="entry name" value="ZINC FINGER PROTEIN 622"/>
    <property type="match status" value="1"/>
</dbReference>
<dbReference type="PROSITE" id="PS00028">
    <property type="entry name" value="ZINC_FINGER_C2H2_1"/>
    <property type="match status" value="1"/>
</dbReference>
<dbReference type="HOGENOM" id="CLU_018787_1_2_1"/>
<evidence type="ECO:0000256" key="6">
    <source>
        <dbReference type="ARBA" id="ARBA00022771"/>
    </source>
</evidence>